<protein>
    <submittedName>
        <fullName evidence="2">Uma2 family endonuclease</fullName>
    </submittedName>
</protein>
<dbReference type="InterPro" id="IPR011335">
    <property type="entry name" value="Restrct_endonuc-II-like"/>
</dbReference>
<gene>
    <name evidence="2" type="ORF">F0919_03165</name>
</gene>
<dbReference type="RefSeq" id="WP_150031262.1">
    <property type="nucleotide sequence ID" value="NZ_VWSH01000001.1"/>
</dbReference>
<dbReference type="InterPro" id="IPR012296">
    <property type="entry name" value="Nuclease_put_TT1808"/>
</dbReference>
<dbReference type="Gene3D" id="3.90.1570.10">
    <property type="entry name" value="tt1808, chain A"/>
    <property type="match status" value="1"/>
</dbReference>
<keyword evidence="2" id="KW-0540">Nuclease</keyword>
<comment type="caution">
    <text evidence="2">The sequence shown here is derived from an EMBL/GenBank/DDBJ whole genome shotgun (WGS) entry which is preliminary data.</text>
</comment>
<dbReference type="CDD" id="cd06260">
    <property type="entry name" value="DUF820-like"/>
    <property type="match status" value="1"/>
</dbReference>
<proteinExistence type="predicted"/>
<keyword evidence="2" id="KW-0255">Endonuclease</keyword>
<dbReference type="AlphaFoldDB" id="A0A5M6CNU9"/>
<sequence>MITEIEQLEENGIYSYADYLTWRLKERLELIKGKIMKMSPAPGTYHQRVSLRLTNALSSQFEENACELFVAPFDVRLLDKRKTDSDNDIYTVVQPDLCIICDPAKIDEKGCIGAPDLIIELLSPGNSNKEMRIKFDLYEEAGVKEYWMVNLNEKCVFRYSLIEDRFVGLQPVIETDILTSPLFPDLKLDLKNIFVS</sequence>
<keyword evidence="3" id="KW-1185">Reference proteome</keyword>
<keyword evidence="2" id="KW-0378">Hydrolase</keyword>
<name>A0A5M6CNU9_9BACT</name>
<dbReference type="InterPro" id="IPR008538">
    <property type="entry name" value="Uma2"/>
</dbReference>
<dbReference type="Pfam" id="PF05685">
    <property type="entry name" value="Uma2"/>
    <property type="match status" value="1"/>
</dbReference>
<organism evidence="2 3">
    <name type="scientific">Taibaiella lutea</name>
    <dbReference type="NCBI Taxonomy" id="2608001"/>
    <lineage>
        <taxon>Bacteria</taxon>
        <taxon>Pseudomonadati</taxon>
        <taxon>Bacteroidota</taxon>
        <taxon>Chitinophagia</taxon>
        <taxon>Chitinophagales</taxon>
        <taxon>Chitinophagaceae</taxon>
        <taxon>Taibaiella</taxon>
    </lineage>
</organism>
<dbReference type="GO" id="GO:0004519">
    <property type="term" value="F:endonuclease activity"/>
    <property type="evidence" value="ECO:0007669"/>
    <property type="project" value="UniProtKB-KW"/>
</dbReference>
<dbReference type="PANTHER" id="PTHR36558">
    <property type="entry name" value="GLR1098 PROTEIN"/>
    <property type="match status" value="1"/>
</dbReference>
<evidence type="ECO:0000313" key="3">
    <source>
        <dbReference type="Proteomes" id="UP000323632"/>
    </source>
</evidence>
<dbReference type="SUPFAM" id="SSF52980">
    <property type="entry name" value="Restriction endonuclease-like"/>
    <property type="match status" value="1"/>
</dbReference>
<evidence type="ECO:0000259" key="1">
    <source>
        <dbReference type="Pfam" id="PF05685"/>
    </source>
</evidence>
<dbReference type="Proteomes" id="UP000323632">
    <property type="component" value="Unassembled WGS sequence"/>
</dbReference>
<reference evidence="2 3" key="1">
    <citation type="submission" date="2019-09" db="EMBL/GenBank/DDBJ databases">
        <title>Genome sequence and assembly of Taibaiella sp.</title>
        <authorList>
            <person name="Chhetri G."/>
        </authorList>
    </citation>
    <scope>NUCLEOTIDE SEQUENCE [LARGE SCALE GENOMIC DNA]</scope>
    <source>
        <strain evidence="2 3">KVB11</strain>
    </source>
</reference>
<evidence type="ECO:0000313" key="2">
    <source>
        <dbReference type="EMBL" id="KAA5536686.1"/>
    </source>
</evidence>
<dbReference type="PANTHER" id="PTHR36558:SF1">
    <property type="entry name" value="RESTRICTION ENDONUCLEASE DOMAIN-CONTAINING PROTEIN-RELATED"/>
    <property type="match status" value="1"/>
</dbReference>
<feature type="domain" description="Putative restriction endonuclease" evidence="1">
    <location>
        <begin position="18"/>
        <end position="190"/>
    </location>
</feature>
<accession>A0A5M6CNU9</accession>
<dbReference type="EMBL" id="VWSH01000001">
    <property type="protein sequence ID" value="KAA5536686.1"/>
    <property type="molecule type" value="Genomic_DNA"/>
</dbReference>